<accession>A0A372ZYZ0</accession>
<feature type="region of interest" description="Disordered" evidence="1">
    <location>
        <begin position="1"/>
        <end position="54"/>
    </location>
</feature>
<dbReference type="EMBL" id="QVIG01000001">
    <property type="protein sequence ID" value="RGD60590.1"/>
    <property type="molecule type" value="Genomic_DNA"/>
</dbReference>
<evidence type="ECO:0008006" key="4">
    <source>
        <dbReference type="Google" id="ProtNLM"/>
    </source>
</evidence>
<organism evidence="2 3">
    <name type="scientific">Kitasatospora xanthocidica</name>
    <dbReference type="NCBI Taxonomy" id="83382"/>
    <lineage>
        <taxon>Bacteria</taxon>
        <taxon>Bacillati</taxon>
        <taxon>Actinomycetota</taxon>
        <taxon>Actinomycetes</taxon>
        <taxon>Kitasatosporales</taxon>
        <taxon>Streptomycetaceae</taxon>
        <taxon>Kitasatospora</taxon>
    </lineage>
</organism>
<reference evidence="2 3" key="1">
    <citation type="submission" date="2018-08" db="EMBL/GenBank/DDBJ databases">
        <title>Diversity &amp; Physiological Properties of Lignin-Decomposing Actinobacteria from Soil.</title>
        <authorList>
            <person name="Roh S.G."/>
            <person name="Kim S.B."/>
        </authorList>
    </citation>
    <scope>NUCLEOTIDE SEQUENCE [LARGE SCALE GENOMIC DNA]</scope>
    <source>
        <strain evidence="2 3">MMS17-GH009</strain>
    </source>
</reference>
<feature type="compositionally biased region" description="Low complexity" evidence="1">
    <location>
        <begin position="188"/>
        <end position="209"/>
    </location>
</feature>
<name>A0A372ZYZ0_9ACTN</name>
<gene>
    <name evidence="2" type="ORF">DR950_24945</name>
</gene>
<dbReference type="Proteomes" id="UP000263377">
    <property type="component" value="Unassembled WGS sequence"/>
</dbReference>
<evidence type="ECO:0000256" key="1">
    <source>
        <dbReference type="SAM" id="MobiDB-lite"/>
    </source>
</evidence>
<evidence type="ECO:0000313" key="2">
    <source>
        <dbReference type="EMBL" id="RGD60590.1"/>
    </source>
</evidence>
<sequence>MPYGPPPGDGNPYASGGSYGAPPPPGYGYPSAPPPPEQPYGVQPPPGGYGYGYPPPPPMDGTTCRFCGGYPAVNATVRGHQGLIIAYRMLRMTGPFCRTCGTATVRDMSARTLVQGWWSLVSWLLTPITLLLNLGPHNKFKRLQPPVPGSHGPQLNPGVPLTSRPHIAMLLVPVSLVAAVTLAATGVLGPGKTDPAADPTPTPTRLTLSPTPPPVIPSPTYTLPAPTLTLPPVSTPTDSDSKVDAAGVGDCLYNANGTNQTNDTHPKITVVPCTDAKAQYKVVYKYLATSDEKSCEKQPKSDSWYTSKHPSFPALDYVLCMKQIK</sequence>
<comment type="caution">
    <text evidence="2">The sequence shown here is derived from an EMBL/GenBank/DDBJ whole genome shotgun (WGS) entry which is preliminary data.</text>
</comment>
<dbReference type="AlphaFoldDB" id="A0A372ZYZ0"/>
<keyword evidence="3" id="KW-1185">Reference proteome</keyword>
<feature type="compositionally biased region" description="Pro residues" evidence="1">
    <location>
        <begin position="21"/>
        <end position="54"/>
    </location>
</feature>
<protein>
    <recommendedName>
        <fullName evidence="4">Toxin-antitoxin system, toxin component</fullName>
    </recommendedName>
</protein>
<feature type="region of interest" description="Disordered" evidence="1">
    <location>
        <begin position="188"/>
        <end position="214"/>
    </location>
</feature>
<proteinExistence type="predicted"/>
<evidence type="ECO:0000313" key="3">
    <source>
        <dbReference type="Proteomes" id="UP000263377"/>
    </source>
</evidence>